<dbReference type="GeneID" id="103484855"/>
<dbReference type="PROSITE" id="PS51293">
    <property type="entry name" value="SANT"/>
    <property type="match status" value="1"/>
</dbReference>
<evidence type="ECO:0000256" key="3">
    <source>
        <dbReference type="ARBA" id="ARBA00023163"/>
    </source>
</evidence>
<dbReference type="SMART" id="SM00717">
    <property type="entry name" value="SANT"/>
    <property type="match status" value="2"/>
</dbReference>
<dbReference type="Gene3D" id="1.10.10.60">
    <property type="entry name" value="Homeodomain-like"/>
    <property type="match status" value="2"/>
</dbReference>
<evidence type="ECO:0000259" key="6">
    <source>
        <dbReference type="PROSITE" id="PS50090"/>
    </source>
</evidence>
<dbReference type="PANTHER" id="PTHR44042">
    <property type="entry name" value="DUPLICATED HOMEODOMAIN-LIKE SUPERFAMILY PROTEIN-RELATED"/>
    <property type="match status" value="1"/>
</dbReference>
<dbReference type="InterPro" id="IPR017884">
    <property type="entry name" value="SANT_dom"/>
</dbReference>
<feature type="region of interest" description="Disordered" evidence="5">
    <location>
        <begin position="90"/>
        <end position="120"/>
    </location>
</feature>
<dbReference type="SUPFAM" id="SSF46689">
    <property type="entry name" value="Homeodomain-like"/>
    <property type="match status" value="2"/>
</dbReference>
<dbReference type="GO" id="GO:0005634">
    <property type="term" value="C:nucleus"/>
    <property type="evidence" value="ECO:0007669"/>
    <property type="project" value="UniProtKB-SubCell"/>
</dbReference>
<sequence length="273" mass="30780">MEAHSSSVGLLPITSFSSPTPWTRHQDDLFERALVLVPDNSPDRWIKIAALVPGKSAADVRYHYDVLVSDVLNIDSGRVELPNYADDLTAARSPEREKSPPHPISEKASSSERKKGKPWTKKEHQLFLLGLRKFGKGDWRSISRNAVITRTPTQVASHAQKYFLRQESAKKDRKRSSIHDITTVEGNLVMTSTTVINQSQPNIFPVTQPLSLSFPLHMPHQFASSGYFPYRREKTKHSANLSIRIPILLCMGVRSGQKNGPQIFLQIARHNKK</sequence>
<evidence type="ECO:0000313" key="10">
    <source>
        <dbReference type="RefSeq" id="XP_008440393.2"/>
    </source>
</evidence>
<proteinExistence type="predicted"/>
<evidence type="ECO:0000256" key="5">
    <source>
        <dbReference type="SAM" id="MobiDB-lite"/>
    </source>
</evidence>
<accession>A0A1S3B1M9</accession>
<dbReference type="GO" id="GO:0003677">
    <property type="term" value="F:DNA binding"/>
    <property type="evidence" value="ECO:0007669"/>
    <property type="project" value="UniProtKB-KW"/>
</dbReference>
<dbReference type="AlphaFoldDB" id="A0A1S3B1M9"/>
<gene>
    <name evidence="10" type="primary">LOC103484855</name>
</gene>
<dbReference type="PROSITE" id="PS51294">
    <property type="entry name" value="HTH_MYB"/>
    <property type="match status" value="1"/>
</dbReference>
<name>A0A1S3B1M9_CUCME</name>
<dbReference type="InterPro" id="IPR001005">
    <property type="entry name" value="SANT/Myb"/>
</dbReference>
<feature type="domain" description="HTH myb-type" evidence="8">
    <location>
        <begin position="111"/>
        <end position="167"/>
    </location>
</feature>
<dbReference type="RefSeq" id="XP_008440393.2">
    <property type="nucleotide sequence ID" value="XM_008442171.3"/>
</dbReference>
<dbReference type="Pfam" id="PF00249">
    <property type="entry name" value="Myb_DNA-binding"/>
    <property type="match status" value="2"/>
</dbReference>
<dbReference type="PROSITE" id="PS50090">
    <property type="entry name" value="MYB_LIKE"/>
    <property type="match status" value="1"/>
</dbReference>
<organism evidence="9 10">
    <name type="scientific">Cucumis melo</name>
    <name type="common">Muskmelon</name>
    <dbReference type="NCBI Taxonomy" id="3656"/>
    <lineage>
        <taxon>Eukaryota</taxon>
        <taxon>Viridiplantae</taxon>
        <taxon>Streptophyta</taxon>
        <taxon>Embryophyta</taxon>
        <taxon>Tracheophyta</taxon>
        <taxon>Spermatophyta</taxon>
        <taxon>Magnoliopsida</taxon>
        <taxon>eudicotyledons</taxon>
        <taxon>Gunneridae</taxon>
        <taxon>Pentapetalae</taxon>
        <taxon>rosids</taxon>
        <taxon>fabids</taxon>
        <taxon>Cucurbitales</taxon>
        <taxon>Cucurbitaceae</taxon>
        <taxon>Benincaseae</taxon>
        <taxon>Cucumis</taxon>
    </lineage>
</organism>
<keyword evidence="9" id="KW-1185">Reference proteome</keyword>
<evidence type="ECO:0000256" key="4">
    <source>
        <dbReference type="ARBA" id="ARBA00023242"/>
    </source>
</evidence>
<feature type="domain" description="SANT" evidence="7">
    <location>
        <begin position="114"/>
        <end position="167"/>
    </location>
</feature>
<dbReference type="CDD" id="cd00167">
    <property type="entry name" value="SANT"/>
    <property type="match status" value="2"/>
</dbReference>
<dbReference type="KEGG" id="cmo:103484855"/>
<dbReference type="NCBIfam" id="TIGR01557">
    <property type="entry name" value="myb_SHAQKYF"/>
    <property type="match status" value="1"/>
</dbReference>
<dbReference type="PANTHER" id="PTHR44042:SF15">
    <property type="entry name" value="DUPLICATED HOMEODOMAIN-LIKE SUPERFAMILY PROTEIN"/>
    <property type="match status" value="1"/>
</dbReference>
<reference evidence="10" key="1">
    <citation type="submission" date="2025-08" db="UniProtKB">
        <authorList>
            <consortium name="RefSeq"/>
        </authorList>
    </citation>
    <scope>IDENTIFICATION</scope>
    <source>
        <tissue evidence="10">Stem</tissue>
    </source>
</reference>
<dbReference type="Proteomes" id="UP001652600">
    <property type="component" value="Chromosome 8"/>
</dbReference>
<evidence type="ECO:0000313" key="9">
    <source>
        <dbReference type="Proteomes" id="UP001652600"/>
    </source>
</evidence>
<feature type="domain" description="Myb-like" evidence="6">
    <location>
        <begin position="111"/>
        <end position="163"/>
    </location>
</feature>
<evidence type="ECO:0000259" key="8">
    <source>
        <dbReference type="PROSITE" id="PS51294"/>
    </source>
</evidence>
<keyword evidence="2" id="KW-0805">Transcription regulation</keyword>
<dbReference type="eggNOG" id="KOG0724">
    <property type="taxonomic scope" value="Eukaryota"/>
</dbReference>
<protein>
    <submittedName>
        <fullName evidence="10">Transcription factor SRM1-like isoform X2</fullName>
    </submittedName>
</protein>
<comment type="subcellular location">
    <subcellularLocation>
        <location evidence="1">Nucleus</location>
    </subcellularLocation>
</comment>
<evidence type="ECO:0000259" key="7">
    <source>
        <dbReference type="PROSITE" id="PS51293"/>
    </source>
</evidence>
<dbReference type="InterPro" id="IPR006447">
    <property type="entry name" value="Myb_dom_plants"/>
</dbReference>
<evidence type="ECO:0000256" key="1">
    <source>
        <dbReference type="ARBA" id="ARBA00004123"/>
    </source>
</evidence>
<dbReference type="InParanoid" id="A0A1S3B1M9"/>
<dbReference type="InterPro" id="IPR017930">
    <property type="entry name" value="Myb_dom"/>
</dbReference>
<dbReference type="InterPro" id="IPR009057">
    <property type="entry name" value="Homeodomain-like_sf"/>
</dbReference>
<keyword evidence="3" id="KW-0804">Transcription</keyword>
<keyword evidence="4" id="KW-0539">Nucleus</keyword>
<evidence type="ECO:0000256" key="2">
    <source>
        <dbReference type="ARBA" id="ARBA00023015"/>
    </source>
</evidence>